<dbReference type="SUPFAM" id="SSF51556">
    <property type="entry name" value="Metallo-dependent hydrolases"/>
    <property type="match status" value="1"/>
</dbReference>
<sequence>MRRFMIVSPVKANTVLEATPAADSHPSVTASATSNAMAMYIQSILIVCLCMLLELVSSLDPILELHPGDKAHQKQSALRHLPGSGTLSTIILQGTVLSPFGPFDPGYVYVRDGRIARIGVGHGPHCGKQRATIIDCKGSVITPGFINLHEHVEYSLIDPLLDTGERYGARNEWREGLNNKSRREPKVIAGTERNATAWGELRHLFSGTTSIVGNGYIPGLTRNLDGIGGLGEDLKASVNQMANFPLDDRSGILRLGDCDYGPNAVRQGGTDGLLRYMAHIGEGISAQAHNEFRCLSSQTFDTTPRADGSGISVDIITPSLVVIQANSLPKEDFDMIARRGAKVVWSPRSNIALYGSTLDVTYLLKAGIAVALGTDWLPSGSATMSREARCAKSAMESIYNTTIDAETLWQMMTIDAARVAGFDDQIGSLEVGKLADIAVWGGDTKFDPYARAIFAPMENVELVMRGGEILLTSSALNLHLEAAGCERVLFGAVEKSVCVESALNTTFAAFQSALQGRYPAILPGVPRDEPTCEPVIGQ</sequence>
<dbReference type="Gene3D" id="3.20.20.140">
    <property type="entry name" value="Metal-dependent hydrolases"/>
    <property type="match status" value="1"/>
</dbReference>
<dbReference type="InterPro" id="IPR050287">
    <property type="entry name" value="MTA/SAH_deaminase"/>
</dbReference>
<keyword evidence="4" id="KW-1185">Reference proteome</keyword>
<proteinExistence type="predicted"/>
<dbReference type="InterPro" id="IPR032466">
    <property type="entry name" value="Metal_Hydrolase"/>
</dbReference>
<dbReference type="SUPFAM" id="SSF51338">
    <property type="entry name" value="Composite domain of metallo-dependent hydrolases"/>
    <property type="match status" value="1"/>
</dbReference>
<dbReference type="Proteomes" id="UP000016933">
    <property type="component" value="Unassembled WGS sequence"/>
</dbReference>
<dbReference type="eggNOG" id="ENOG502RKQ5">
    <property type="taxonomic scope" value="Eukaryota"/>
</dbReference>
<reference evidence="3 4" key="2">
    <citation type="journal article" date="2012" name="PLoS Pathog.">
        <title>Diverse lifestyles and strategies of plant pathogenesis encoded in the genomes of eighteen Dothideomycetes fungi.</title>
        <authorList>
            <person name="Ohm R.A."/>
            <person name="Feau N."/>
            <person name="Henrissat B."/>
            <person name="Schoch C.L."/>
            <person name="Horwitz B.A."/>
            <person name="Barry K.W."/>
            <person name="Condon B.J."/>
            <person name="Copeland A.C."/>
            <person name="Dhillon B."/>
            <person name="Glaser F."/>
            <person name="Hesse C.N."/>
            <person name="Kosti I."/>
            <person name="LaButti K."/>
            <person name="Lindquist E.A."/>
            <person name="Lucas S."/>
            <person name="Salamov A.A."/>
            <person name="Bradshaw R.E."/>
            <person name="Ciuffetti L."/>
            <person name="Hamelin R.C."/>
            <person name="Kema G.H.J."/>
            <person name="Lawrence C."/>
            <person name="Scott J.A."/>
            <person name="Spatafora J.W."/>
            <person name="Turgeon B.G."/>
            <person name="de Wit P.J.G.M."/>
            <person name="Zhong S."/>
            <person name="Goodwin S.B."/>
            <person name="Grigoriev I.V."/>
        </authorList>
    </citation>
    <scope>NUCLEOTIDE SEQUENCE [LARGE SCALE GENOMIC DNA]</scope>
    <source>
        <strain evidence="4">NZE10 / CBS 128990</strain>
    </source>
</reference>
<dbReference type="InterPro" id="IPR006680">
    <property type="entry name" value="Amidohydro-rel"/>
</dbReference>
<evidence type="ECO:0000313" key="3">
    <source>
        <dbReference type="EMBL" id="EME40067.1"/>
    </source>
</evidence>
<organism evidence="3 4">
    <name type="scientific">Dothistroma septosporum (strain NZE10 / CBS 128990)</name>
    <name type="common">Red band needle blight fungus</name>
    <name type="synonym">Mycosphaerella pini</name>
    <dbReference type="NCBI Taxonomy" id="675120"/>
    <lineage>
        <taxon>Eukaryota</taxon>
        <taxon>Fungi</taxon>
        <taxon>Dikarya</taxon>
        <taxon>Ascomycota</taxon>
        <taxon>Pezizomycotina</taxon>
        <taxon>Dothideomycetes</taxon>
        <taxon>Dothideomycetidae</taxon>
        <taxon>Mycosphaerellales</taxon>
        <taxon>Mycosphaerellaceae</taxon>
        <taxon>Dothistroma</taxon>
    </lineage>
</organism>
<protein>
    <recommendedName>
        <fullName evidence="2">Amidohydrolase-related domain-containing protein</fullName>
    </recommendedName>
</protein>
<dbReference type="GO" id="GO:0016810">
    <property type="term" value="F:hydrolase activity, acting on carbon-nitrogen (but not peptide) bonds"/>
    <property type="evidence" value="ECO:0007669"/>
    <property type="project" value="InterPro"/>
</dbReference>
<dbReference type="InterPro" id="IPR011059">
    <property type="entry name" value="Metal-dep_hydrolase_composite"/>
</dbReference>
<dbReference type="Pfam" id="PF01979">
    <property type="entry name" value="Amidohydro_1"/>
    <property type="match status" value="1"/>
</dbReference>
<accession>N1PCP0</accession>
<dbReference type="PANTHER" id="PTHR43794">
    <property type="entry name" value="AMINOHYDROLASE SSNA-RELATED"/>
    <property type="match status" value="1"/>
</dbReference>
<dbReference type="EMBL" id="KB446544">
    <property type="protein sequence ID" value="EME40067.1"/>
    <property type="molecule type" value="Genomic_DNA"/>
</dbReference>
<dbReference type="AlphaFoldDB" id="N1PCP0"/>
<evidence type="ECO:0000313" key="4">
    <source>
        <dbReference type="Proteomes" id="UP000016933"/>
    </source>
</evidence>
<reference evidence="4" key="1">
    <citation type="journal article" date="2012" name="PLoS Genet.">
        <title>The genomes of the fungal plant pathogens Cladosporium fulvum and Dothistroma septosporum reveal adaptation to different hosts and lifestyles but also signatures of common ancestry.</title>
        <authorList>
            <person name="de Wit P.J.G.M."/>
            <person name="van der Burgt A."/>
            <person name="Oekmen B."/>
            <person name="Stergiopoulos I."/>
            <person name="Abd-Elsalam K.A."/>
            <person name="Aerts A.L."/>
            <person name="Bahkali A.H."/>
            <person name="Beenen H.G."/>
            <person name="Chettri P."/>
            <person name="Cox M.P."/>
            <person name="Datema E."/>
            <person name="de Vries R.P."/>
            <person name="Dhillon B."/>
            <person name="Ganley A.R."/>
            <person name="Griffiths S.A."/>
            <person name="Guo Y."/>
            <person name="Hamelin R.C."/>
            <person name="Henrissat B."/>
            <person name="Kabir M.S."/>
            <person name="Jashni M.K."/>
            <person name="Kema G."/>
            <person name="Klaubauf S."/>
            <person name="Lapidus A."/>
            <person name="Levasseur A."/>
            <person name="Lindquist E."/>
            <person name="Mehrabi R."/>
            <person name="Ohm R.A."/>
            <person name="Owen T.J."/>
            <person name="Salamov A."/>
            <person name="Schwelm A."/>
            <person name="Schijlen E."/>
            <person name="Sun H."/>
            <person name="van den Burg H.A."/>
            <person name="van Ham R.C.H.J."/>
            <person name="Zhang S."/>
            <person name="Goodwin S.B."/>
            <person name="Grigoriev I.V."/>
            <person name="Collemare J."/>
            <person name="Bradshaw R.E."/>
        </authorList>
    </citation>
    <scope>NUCLEOTIDE SEQUENCE [LARGE SCALE GENOMIC DNA]</scope>
    <source>
        <strain evidence="4">NZE10 / CBS 128990</strain>
    </source>
</reference>
<keyword evidence="1" id="KW-0378">Hydrolase</keyword>
<dbReference type="PANTHER" id="PTHR43794:SF11">
    <property type="entry name" value="AMIDOHYDROLASE-RELATED DOMAIN-CONTAINING PROTEIN"/>
    <property type="match status" value="1"/>
</dbReference>
<feature type="domain" description="Amidohydrolase-related" evidence="2">
    <location>
        <begin position="140"/>
        <end position="469"/>
    </location>
</feature>
<dbReference type="Gene3D" id="2.30.40.10">
    <property type="entry name" value="Urease, subunit C, domain 1"/>
    <property type="match status" value="1"/>
</dbReference>
<gene>
    <name evidence="3" type="ORF">DOTSEDRAFT_65936</name>
</gene>
<dbReference type="OrthoDB" id="3642749at2759"/>
<dbReference type="HOGENOM" id="CLU_538724_0_0_1"/>
<evidence type="ECO:0000259" key="2">
    <source>
        <dbReference type="Pfam" id="PF01979"/>
    </source>
</evidence>
<evidence type="ECO:0000256" key="1">
    <source>
        <dbReference type="ARBA" id="ARBA00022801"/>
    </source>
</evidence>
<dbReference type="STRING" id="675120.N1PCP0"/>
<dbReference type="OMA" id="HGGSMVW"/>
<name>N1PCP0_DOTSN</name>